<proteinExistence type="predicted"/>
<feature type="transmembrane region" description="Helical" evidence="2">
    <location>
        <begin position="39"/>
        <end position="56"/>
    </location>
</feature>
<name>A0A067SIQ1_GALM3</name>
<gene>
    <name evidence="3" type="ORF">GALMADRAFT_1083012</name>
</gene>
<dbReference type="AlphaFoldDB" id="A0A067SIQ1"/>
<evidence type="ECO:0000313" key="3">
    <source>
        <dbReference type="EMBL" id="KDR67594.1"/>
    </source>
</evidence>
<sequence>MPLAFPDPSSPPSSPRENGDEDDKNKDEETPTPPPKKSFLSILLTPITFLLRPVLADEHARREGEKTWQYWLGQGAGLSAIVVFALGHFVGRAKHVRMLAISSSSAGSANAVRSGGWRGGGAGRGGGTLRVVPALGGATTVPVSSTVLVSPLLVGTGKAMSTVTIQDRSGAQWGRRWGWGVHMFKDGAVVNGQWVAREDVIGLMERIWVHRGGEIRVRDGR</sequence>
<dbReference type="Proteomes" id="UP000027222">
    <property type="component" value="Unassembled WGS sequence"/>
</dbReference>
<dbReference type="EMBL" id="KL142414">
    <property type="protein sequence ID" value="KDR67594.1"/>
    <property type="molecule type" value="Genomic_DNA"/>
</dbReference>
<keyword evidence="4" id="KW-1185">Reference proteome</keyword>
<dbReference type="HOGENOM" id="CLU_1250756_0_0_1"/>
<organism evidence="3 4">
    <name type="scientific">Galerina marginata (strain CBS 339.88)</name>
    <dbReference type="NCBI Taxonomy" id="685588"/>
    <lineage>
        <taxon>Eukaryota</taxon>
        <taxon>Fungi</taxon>
        <taxon>Dikarya</taxon>
        <taxon>Basidiomycota</taxon>
        <taxon>Agaricomycotina</taxon>
        <taxon>Agaricomycetes</taxon>
        <taxon>Agaricomycetidae</taxon>
        <taxon>Agaricales</taxon>
        <taxon>Agaricineae</taxon>
        <taxon>Strophariaceae</taxon>
        <taxon>Galerina</taxon>
    </lineage>
</organism>
<reference evidence="4" key="1">
    <citation type="journal article" date="2014" name="Proc. Natl. Acad. Sci. U.S.A.">
        <title>Extensive sampling of basidiomycete genomes demonstrates inadequacy of the white-rot/brown-rot paradigm for wood decay fungi.</title>
        <authorList>
            <person name="Riley R."/>
            <person name="Salamov A.A."/>
            <person name="Brown D.W."/>
            <person name="Nagy L.G."/>
            <person name="Floudas D."/>
            <person name="Held B.W."/>
            <person name="Levasseur A."/>
            <person name="Lombard V."/>
            <person name="Morin E."/>
            <person name="Otillar R."/>
            <person name="Lindquist E.A."/>
            <person name="Sun H."/>
            <person name="LaButti K.M."/>
            <person name="Schmutz J."/>
            <person name="Jabbour D."/>
            <person name="Luo H."/>
            <person name="Baker S.E."/>
            <person name="Pisabarro A.G."/>
            <person name="Walton J.D."/>
            <person name="Blanchette R.A."/>
            <person name="Henrissat B."/>
            <person name="Martin F."/>
            <person name="Cullen D."/>
            <person name="Hibbett D.S."/>
            <person name="Grigoriev I.V."/>
        </authorList>
    </citation>
    <scope>NUCLEOTIDE SEQUENCE [LARGE SCALE GENOMIC DNA]</scope>
    <source>
        <strain evidence="4">CBS 339.88</strain>
    </source>
</reference>
<keyword evidence="2" id="KW-0812">Transmembrane</keyword>
<keyword evidence="2" id="KW-0472">Membrane</keyword>
<evidence type="ECO:0000313" key="4">
    <source>
        <dbReference type="Proteomes" id="UP000027222"/>
    </source>
</evidence>
<accession>A0A067SIQ1</accession>
<protein>
    <submittedName>
        <fullName evidence="3">Uncharacterized protein</fullName>
    </submittedName>
</protein>
<feature type="transmembrane region" description="Helical" evidence="2">
    <location>
        <begin position="68"/>
        <end position="90"/>
    </location>
</feature>
<keyword evidence="2" id="KW-1133">Transmembrane helix</keyword>
<evidence type="ECO:0000256" key="1">
    <source>
        <dbReference type="SAM" id="MobiDB-lite"/>
    </source>
</evidence>
<feature type="region of interest" description="Disordered" evidence="1">
    <location>
        <begin position="1"/>
        <end position="39"/>
    </location>
</feature>
<evidence type="ECO:0000256" key="2">
    <source>
        <dbReference type="SAM" id="Phobius"/>
    </source>
</evidence>
<dbReference type="OrthoDB" id="3061535at2759"/>